<protein>
    <submittedName>
        <fullName evidence="2">Uncharacterized protein</fullName>
    </submittedName>
</protein>
<organism evidence="2">
    <name type="scientific">Rhizophora mucronata</name>
    <name type="common">Asiatic mangrove</name>
    <dbReference type="NCBI Taxonomy" id="61149"/>
    <lineage>
        <taxon>Eukaryota</taxon>
        <taxon>Viridiplantae</taxon>
        <taxon>Streptophyta</taxon>
        <taxon>Embryophyta</taxon>
        <taxon>Tracheophyta</taxon>
        <taxon>Spermatophyta</taxon>
        <taxon>Magnoliopsida</taxon>
        <taxon>eudicotyledons</taxon>
        <taxon>Gunneridae</taxon>
        <taxon>Pentapetalae</taxon>
        <taxon>rosids</taxon>
        <taxon>fabids</taxon>
        <taxon>Malpighiales</taxon>
        <taxon>Rhizophoraceae</taxon>
        <taxon>Rhizophora</taxon>
    </lineage>
</organism>
<evidence type="ECO:0000256" key="1">
    <source>
        <dbReference type="SAM" id="Phobius"/>
    </source>
</evidence>
<keyword evidence="1" id="KW-0812">Transmembrane</keyword>
<accession>A0A2P2NTG2</accession>
<feature type="transmembrane region" description="Helical" evidence="1">
    <location>
        <begin position="20"/>
        <end position="40"/>
    </location>
</feature>
<evidence type="ECO:0000313" key="2">
    <source>
        <dbReference type="EMBL" id="MBX45713.1"/>
    </source>
</evidence>
<proteinExistence type="predicted"/>
<name>A0A2P2NTG2_RHIMU</name>
<dbReference type="EMBL" id="GGEC01065229">
    <property type="protein sequence ID" value="MBX45713.1"/>
    <property type="molecule type" value="Transcribed_RNA"/>
</dbReference>
<keyword evidence="1" id="KW-1133">Transmembrane helix</keyword>
<reference evidence="2" key="1">
    <citation type="submission" date="2018-02" db="EMBL/GenBank/DDBJ databases">
        <title>Rhizophora mucronata_Transcriptome.</title>
        <authorList>
            <person name="Meera S.P."/>
            <person name="Sreeshan A."/>
            <person name="Augustine A."/>
        </authorList>
    </citation>
    <scope>NUCLEOTIDE SEQUENCE</scope>
    <source>
        <tissue evidence="2">Leaf</tissue>
    </source>
</reference>
<keyword evidence="1" id="KW-0472">Membrane</keyword>
<sequence length="50" mass="5663">MVNDGCFPISHDLDLFWSDITTQLYVLGVLFFDSSLPSILNMSKLKILTL</sequence>
<dbReference type="AlphaFoldDB" id="A0A2P2NTG2"/>